<proteinExistence type="predicted"/>
<accession>A0ACC1XTZ1</accession>
<dbReference type="EMBL" id="CM051400">
    <property type="protein sequence ID" value="KAJ4714179.1"/>
    <property type="molecule type" value="Genomic_DNA"/>
</dbReference>
<evidence type="ECO:0000313" key="2">
    <source>
        <dbReference type="Proteomes" id="UP001164539"/>
    </source>
</evidence>
<reference evidence="1 2" key="1">
    <citation type="journal article" date="2023" name="Science">
        <title>Complex scaffold remodeling in plant triterpene biosynthesis.</title>
        <authorList>
            <person name="De La Pena R."/>
            <person name="Hodgson H."/>
            <person name="Liu J.C."/>
            <person name="Stephenson M.J."/>
            <person name="Martin A.C."/>
            <person name="Owen C."/>
            <person name="Harkess A."/>
            <person name="Leebens-Mack J."/>
            <person name="Jimenez L.E."/>
            <person name="Osbourn A."/>
            <person name="Sattely E.S."/>
        </authorList>
    </citation>
    <scope>NUCLEOTIDE SEQUENCE [LARGE SCALE GENOMIC DNA]</scope>
    <source>
        <strain evidence="2">cv. JPN11</strain>
        <tissue evidence="1">Leaf</tissue>
    </source>
</reference>
<sequence>MGAAMGKIQQPDWTALPKDIVDTIPEFLDRQSDVDRLRAVCKRFQSSAPPRPKLPQAYSSYTIPFPESTRTSPLVHLLLTQSTIFAIQPREEISIEHEDTAKTWVIKIEKSETGIVQLRDPLTEFSFLRLSSSLPRTLNLLDYHVEEITKAYGLEVVVSPKCKGAKNAIDLNTVDDFFFQKVAVSSCFAEEDERFTVIAIYGISNRIKLGFWRKMIGRWIKIVHQPDYFRPDDVVYCDRKFYVVSTLGDTISVDCESLVITEVAAGPQREPRDGYRSLVKSPDNCMFLVTKYFSDALPNEFHNDENTAPIDFYVCKLDEEHGAWVLVNNELENQSLFVGKDCSFCLSTKKFTGCLENCIYFPDSQFIGTNRCHPGWFAGIYDLDDDSITPLSVFPSQSRIFWPPPSWVNHNYNSSSRWSWKKLFASASGGFSNILMKMFTAMITVVIVISMLA</sequence>
<gene>
    <name evidence="1" type="ORF">OWV82_012704</name>
</gene>
<dbReference type="Proteomes" id="UP001164539">
    <property type="component" value="Chromosome 7"/>
</dbReference>
<evidence type="ECO:0000313" key="1">
    <source>
        <dbReference type="EMBL" id="KAJ4714179.1"/>
    </source>
</evidence>
<organism evidence="1 2">
    <name type="scientific">Melia azedarach</name>
    <name type="common">Chinaberry tree</name>
    <dbReference type="NCBI Taxonomy" id="155640"/>
    <lineage>
        <taxon>Eukaryota</taxon>
        <taxon>Viridiplantae</taxon>
        <taxon>Streptophyta</taxon>
        <taxon>Embryophyta</taxon>
        <taxon>Tracheophyta</taxon>
        <taxon>Spermatophyta</taxon>
        <taxon>Magnoliopsida</taxon>
        <taxon>eudicotyledons</taxon>
        <taxon>Gunneridae</taxon>
        <taxon>Pentapetalae</taxon>
        <taxon>rosids</taxon>
        <taxon>malvids</taxon>
        <taxon>Sapindales</taxon>
        <taxon>Meliaceae</taxon>
        <taxon>Melia</taxon>
    </lineage>
</organism>
<protein>
    <submittedName>
        <fullName evidence="1">F-box protein SKIP23-like</fullName>
    </submittedName>
</protein>
<name>A0ACC1XTZ1_MELAZ</name>
<comment type="caution">
    <text evidence="1">The sequence shown here is derived from an EMBL/GenBank/DDBJ whole genome shotgun (WGS) entry which is preliminary data.</text>
</comment>
<keyword evidence="2" id="KW-1185">Reference proteome</keyword>